<name>E5XSR4_SEGRC</name>
<protein>
    <recommendedName>
        <fullName evidence="8">Amino acid transporter</fullName>
    </recommendedName>
</protein>
<dbReference type="PANTHER" id="PTHR47704:SF1">
    <property type="entry name" value="POTASSIUM TRANSPORTER KIMA"/>
    <property type="match status" value="1"/>
</dbReference>
<gene>
    <name evidence="6" type="ORF">HMPREF9336_02536</name>
</gene>
<feature type="transmembrane region" description="Helical" evidence="5">
    <location>
        <begin position="321"/>
        <end position="340"/>
    </location>
</feature>
<dbReference type="HOGENOM" id="CLU_017999_1_1_11"/>
<dbReference type="Proteomes" id="UP000004816">
    <property type="component" value="Unassembled WGS sequence"/>
</dbReference>
<dbReference type="InterPro" id="IPR002293">
    <property type="entry name" value="AA/rel_permease1"/>
</dbReference>
<keyword evidence="4 5" id="KW-0472">Membrane</keyword>
<keyword evidence="7" id="KW-1185">Reference proteome</keyword>
<reference evidence="6 7" key="1">
    <citation type="journal article" date="2011" name="Stand. Genomic Sci.">
        <title>High quality draft genome sequence of Segniliparus rugosus CDC 945(T)= (ATCC BAA-974(T)).</title>
        <authorList>
            <person name="Earl A.M."/>
            <person name="Desjardins C.A."/>
            <person name="Fitzgerald M.G."/>
            <person name="Arachchi H.M."/>
            <person name="Zeng Q."/>
            <person name="Mehta T."/>
            <person name="Griggs A."/>
            <person name="Birren B.W."/>
            <person name="Toney N.C."/>
            <person name="Carr J."/>
            <person name="Posey J."/>
            <person name="Butler W.R."/>
        </authorList>
    </citation>
    <scope>NUCLEOTIDE SEQUENCE [LARGE SCALE GENOMIC DNA]</scope>
    <source>
        <strain evidence="7">ATCC BAA-974 / DSM 45345 / CCUG 50838 / CIP 108380 / JCM 13579 / CDC 945</strain>
    </source>
</reference>
<feature type="transmembrane region" description="Helical" evidence="5">
    <location>
        <begin position="187"/>
        <end position="209"/>
    </location>
</feature>
<organism evidence="6 7">
    <name type="scientific">Segniliparus rugosus (strain ATCC BAA-974 / DSM 45345 / CCUG 50838 / CIP 108380 / JCM 13579 / CDC 945)</name>
    <dbReference type="NCBI Taxonomy" id="679197"/>
    <lineage>
        <taxon>Bacteria</taxon>
        <taxon>Bacillati</taxon>
        <taxon>Actinomycetota</taxon>
        <taxon>Actinomycetes</taxon>
        <taxon>Mycobacteriales</taxon>
        <taxon>Segniliparaceae</taxon>
        <taxon>Segniliparus</taxon>
    </lineage>
</organism>
<sequence length="593" mass="61921">MTVATGLAGLSLDALASVAYGPESIVLVLALAGAAGLGFTLPVTCAVVALLVMLTISYRQVIGAFPDGGGAYAVANRRLGRRWALVAASSLVVDYVLNVAVSIAAGVAALTSAVPALLPYTLWISLGALAVLCSLNLRGLATSAKAMMAPTVLFVLSVAAVILAGLARSAPSVAEQPQQAGAQAHAVGVLLLLKAFSSGCSALTGVEAIANATPAFRRPAIKRAQRTEIALGAALGVMLLGVAALVQKFHIRPVDGITVLSQVTEASLGRGSGYFLVQASTVVLLALAANTSYGGLPNLLKLLANDDYLPHRFSVRNTNGVYSFGVLCLTGAAAAILVLTGAEMNALVPLFAIGVFIGFTIAQTGMARHWLVVRPLGWRRKLAVAVLGATLTALAVVITTAVKFGEGAWLVAVTVPACVWLMGRTRREHQRSDTRRKVGETPEQPRPKGTLVVVPVSEISSLAKEALATALSLGRGDVVAVHVQEENEQPGKFSAAWARWQPEVELVQLDGRSQEIGLALAEHVNTLTARKQVLVLLAEPDRKGAWERVLPTGHVDDMERCLRKETSALICRMRIPVGASAERREPSAAASLV</sequence>
<dbReference type="PANTHER" id="PTHR47704">
    <property type="entry name" value="POTASSIUM TRANSPORTER KIMA"/>
    <property type="match status" value="1"/>
</dbReference>
<dbReference type="GO" id="GO:0022857">
    <property type="term" value="F:transmembrane transporter activity"/>
    <property type="evidence" value="ECO:0007669"/>
    <property type="project" value="InterPro"/>
</dbReference>
<feature type="transmembrane region" description="Helical" evidence="5">
    <location>
        <begin position="382"/>
        <end position="401"/>
    </location>
</feature>
<feature type="transmembrane region" description="Helical" evidence="5">
    <location>
        <begin position="407"/>
        <end position="423"/>
    </location>
</feature>
<feature type="transmembrane region" description="Helical" evidence="5">
    <location>
        <begin position="271"/>
        <end position="293"/>
    </location>
</feature>
<dbReference type="STRING" id="679197.HMPREF9336_02536"/>
<evidence type="ECO:0000256" key="5">
    <source>
        <dbReference type="SAM" id="Phobius"/>
    </source>
</evidence>
<dbReference type="Gene3D" id="1.20.1740.10">
    <property type="entry name" value="Amino acid/polyamine transporter I"/>
    <property type="match status" value="1"/>
</dbReference>
<evidence type="ECO:0008006" key="8">
    <source>
        <dbReference type="Google" id="ProtNLM"/>
    </source>
</evidence>
<comment type="caution">
    <text evidence="6">The sequence shown here is derived from an EMBL/GenBank/DDBJ whole genome shotgun (WGS) entry which is preliminary data.</text>
</comment>
<feature type="transmembrane region" description="Helical" evidence="5">
    <location>
        <begin position="147"/>
        <end position="167"/>
    </location>
</feature>
<dbReference type="InterPro" id="IPR053153">
    <property type="entry name" value="APC_K+_Transporter"/>
</dbReference>
<feature type="transmembrane region" description="Helical" evidence="5">
    <location>
        <begin position="26"/>
        <end position="52"/>
    </location>
</feature>
<dbReference type="eggNOG" id="COG0531">
    <property type="taxonomic scope" value="Bacteria"/>
</dbReference>
<feature type="transmembrane region" description="Helical" evidence="5">
    <location>
        <begin position="229"/>
        <end position="251"/>
    </location>
</feature>
<evidence type="ECO:0000313" key="7">
    <source>
        <dbReference type="Proteomes" id="UP000004816"/>
    </source>
</evidence>
<evidence type="ECO:0000256" key="2">
    <source>
        <dbReference type="ARBA" id="ARBA00022692"/>
    </source>
</evidence>
<comment type="subcellular location">
    <subcellularLocation>
        <location evidence="1">Membrane</location>
        <topology evidence="1">Multi-pass membrane protein</topology>
    </subcellularLocation>
</comment>
<feature type="transmembrane region" description="Helical" evidence="5">
    <location>
        <begin position="346"/>
        <end position="362"/>
    </location>
</feature>
<dbReference type="GO" id="GO:0016020">
    <property type="term" value="C:membrane"/>
    <property type="evidence" value="ECO:0007669"/>
    <property type="project" value="UniProtKB-SubCell"/>
</dbReference>
<accession>E5XSR4</accession>
<keyword evidence="2 5" id="KW-0812">Transmembrane</keyword>
<feature type="transmembrane region" description="Helical" evidence="5">
    <location>
        <begin position="83"/>
        <end position="110"/>
    </location>
</feature>
<feature type="transmembrane region" description="Helical" evidence="5">
    <location>
        <begin position="116"/>
        <end position="135"/>
    </location>
</feature>
<evidence type="ECO:0000256" key="1">
    <source>
        <dbReference type="ARBA" id="ARBA00004141"/>
    </source>
</evidence>
<keyword evidence="3 5" id="KW-1133">Transmembrane helix</keyword>
<evidence type="ECO:0000256" key="4">
    <source>
        <dbReference type="ARBA" id="ARBA00023136"/>
    </source>
</evidence>
<dbReference type="Pfam" id="PF13520">
    <property type="entry name" value="AA_permease_2"/>
    <property type="match status" value="1"/>
</dbReference>
<dbReference type="AlphaFoldDB" id="E5XSR4"/>
<evidence type="ECO:0000256" key="3">
    <source>
        <dbReference type="ARBA" id="ARBA00022989"/>
    </source>
</evidence>
<proteinExistence type="predicted"/>
<evidence type="ECO:0000313" key="6">
    <source>
        <dbReference type="EMBL" id="EFV12591.2"/>
    </source>
</evidence>
<dbReference type="EMBL" id="ACZI02000002">
    <property type="protein sequence ID" value="EFV12591.2"/>
    <property type="molecule type" value="Genomic_DNA"/>
</dbReference>